<name>A0A1R1XCC1_9FUNG</name>
<reference evidence="2" key="1">
    <citation type="submission" date="2017-01" db="EMBL/GenBank/DDBJ databases">
        <authorList>
            <person name="Wang Y."/>
            <person name="White M."/>
            <person name="Kvist S."/>
            <person name="Moncalvo J.-M."/>
        </authorList>
    </citation>
    <scope>NUCLEOTIDE SEQUENCE [LARGE SCALE GENOMIC DNA]</scope>
    <source>
        <strain evidence="2">ID-206-W2</strain>
    </source>
</reference>
<keyword evidence="2" id="KW-1185">Reference proteome</keyword>
<organism evidence="1 2">
    <name type="scientific">Smittium culicis</name>
    <dbReference type="NCBI Taxonomy" id="133412"/>
    <lineage>
        <taxon>Eukaryota</taxon>
        <taxon>Fungi</taxon>
        <taxon>Fungi incertae sedis</taxon>
        <taxon>Zoopagomycota</taxon>
        <taxon>Kickxellomycotina</taxon>
        <taxon>Harpellomycetes</taxon>
        <taxon>Harpellales</taxon>
        <taxon>Legeriomycetaceae</taxon>
        <taxon>Smittium</taxon>
    </lineage>
</organism>
<dbReference type="Proteomes" id="UP000187429">
    <property type="component" value="Unassembled WGS sequence"/>
</dbReference>
<protein>
    <submittedName>
        <fullName evidence="1">Uncharacterized protein</fullName>
    </submittedName>
</protein>
<feature type="non-terminal residue" evidence="1">
    <location>
        <position position="54"/>
    </location>
</feature>
<proteinExistence type="predicted"/>
<dbReference type="AlphaFoldDB" id="A0A1R1XCC1"/>
<evidence type="ECO:0000313" key="2">
    <source>
        <dbReference type="Proteomes" id="UP000187429"/>
    </source>
</evidence>
<sequence length="54" mass="5920">MFSFVGLAFGFCDIVSTIGEDSSSTAPLIPSIFLLDISFISFIRTSRVFPLLSR</sequence>
<accession>A0A1R1XCC1</accession>
<evidence type="ECO:0000313" key="1">
    <source>
        <dbReference type="EMBL" id="OMJ12284.1"/>
    </source>
</evidence>
<gene>
    <name evidence="1" type="ORF">AYI69_g9469</name>
</gene>
<dbReference type="EMBL" id="LSSM01005632">
    <property type="protein sequence ID" value="OMJ12284.1"/>
    <property type="molecule type" value="Genomic_DNA"/>
</dbReference>
<comment type="caution">
    <text evidence="1">The sequence shown here is derived from an EMBL/GenBank/DDBJ whole genome shotgun (WGS) entry which is preliminary data.</text>
</comment>